<feature type="transmembrane region" description="Helical" evidence="6">
    <location>
        <begin position="55"/>
        <end position="76"/>
    </location>
</feature>
<dbReference type="CDD" id="cd14978">
    <property type="entry name" value="7tmA_FMRFamide_R-like"/>
    <property type="match status" value="1"/>
</dbReference>
<proteinExistence type="predicted"/>
<feature type="non-terminal residue" evidence="8">
    <location>
        <position position="1"/>
    </location>
</feature>
<feature type="transmembrane region" description="Helical" evidence="6">
    <location>
        <begin position="88"/>
        <end position="108"/>
    </location>
</feature>
<dbReference type="GO" id="GO:0005886">
    <property type="term" value="C:plasma membrane"/>
    <property type="evidence" value="ECO:0007669"/>
    <property type="project" value="TreeGrafter"/>
</dbReference>
<reference evidence="9" key="1">
    <citation type="submission" date="2022-10" db="EMBL/GenBank/DDBJ databases">
        <title>Genome assembly of Pristionchus species.</title>
        <authorList>
            <person name="Yoshida K."/>
            <person name="Sommer R.J."/>
        </authorList>
    </citation>
    <scope>NUCLEOTIDE SEQUENCE [LARGE SCALE GENOMIC DNA]</scope>
    <source>
        <strain evidence="9">RS5460</strain>
    </source>
</reference>
<gene>
    <name evidence="8" type="ORF">PMAYCL1PPCAC_07412</name>
</gene>
<dbReference type="EMBL" id="BTRK01000002">
    <property type="protein sequence ID" value="GMR37217.1"/>
    <property type="molecule type" value="Genomic_DNA"/>
</dbReference>
<evidence type="ECO:0000313" key="9">
    <source>
        <dbReference type="Proteomes" id="UP001328107"/>
    </source>
</evidence>
<feature type="compositionally biased region" description="Polar residues" evidence="5">
    <location>
        <begin position="391"/>
        <end position="404"/>
    </location>
</feature>
<organism evidence="8 9">
    <name type="scientific">Pristionchus mayeri</name>
    <dbReference type="NCBI Taxonomy" id="1317129"/>
    <lineage>
        <taxon>Eukaryota</taxon>
        <taxon>Metazoa</taxon>
        <taxon>Ecdysozoa</taxon>
        <taxon>Nematoda</taxon>
        <taxon>Chromadorea</taxon>
        <taxon>Rhabditida</taxon>
        <taxon>Rhabditina</taxon>
        <taxon>Diplogasteromorpha</taxon>
        <taxon>Diplogasteroidea</taxon>
        <taxon>Neodiplogasteridae</taxon>
        <taxon>Pristionchus</taxon>
    </lineage>
</organism>
<evidence type="ECO:0000256" key="3">
    <source>
        <dbReference type="ARBA" id="ARBA00022989"/>
    </source>
</evidence>
<name>A0AAN5CBM0_9BILA</name>
<dbReference type="PANTHER" id="PTHR46273">
    <property type="entry name" value="MYOSUPPRESSIN RECEPTOR 1, ISOFORM B-RELATED"/>
    <property type="match status" value="1"/>
</dbReference>
<evidence type="ECO:0000313" key="8">
    <source>
        <dbReference type="EMBL" id="GMR37217.1"/>
    </source>
</evidence>
<dbReference type="PANTHER" id="PTHR46273:SF9">
    <property type="entry name" value="G-PROTEIN COUPLED RECEPTORS FAMILY 1 PROFILE DOMAIN-CONTAINING PROTEIN"/>
    <property type="match status" value="1"/>
</dbReference>
<keyword evidence="3 6" id="KW-1133">Transmembrane helix</keyword>
<dbReference type="InterPro" id="IPR053219">
    <property type="entry name" value="GPCR_Dmsr-1"/>
</dbReference>
<feature type="domain" description="G-protein coupled receptors family 1 profile" evidence="7">
    <location>
        <begin position="67"/>
        <end position="342"/>
    </location>
</feature>
<protein>
    <recommendedName>
        <fullName evidence="7">G-protein coupled receptors family 1 profile domain-containing protein</fullName>
    </recommendedName>
</protein>
<feature type="transmembrane region" description="Helical" evidence="6">
    <location>
        <begin position="176"/>
        <end position="197"/>
    </location>
</feature>
<evidence type="ECO:0000256" key="4">
    <source>
        <dbReference type="ARBA" id="ARBA00023136"/>
    </source>
</evidence>
<evidence type="ECO:0000256" key="1">
    <source>
        <dbReference type="ARBA" id="ARBA00004370"/>
    </source>
</evidence>
<dbReference type="PROSITE" id="PS50262">
    <property type="entry name" value="G_PROTEIN_RECEP_F1_2"/>
    <property type="match status" value="1"/>
</dbReference>
<evidence type="ECO:0000256" key="2">
    <source>
        <dbReference type="ARBA" id="ARBA00022692"/>
    </source>
</evidence>
<dbReference type="InterPro" id="IPR019427">
    <property type="entry name" value="7TM_GPCR_serpentine_rcpt_Srw"/>
</dbReference>
<comment type="subcellular location">
    <subcellularLocation>
        <location evidence="1">Membrane</location>
    </subcellularLocation>
</comment>
<dbReference type="Pfam" id="PF10324">
    <property type="entry name" value="7TM_GPCR_Srw"/>
    <property type="match status" value="1"/>
</dbReference>
<keyword evidence="2 6" id="KW-0812">Transmembrane</keyword>
<sequence>SLHRHCKMAQWPNISGMDCGVSGHESMLNLSDARIQFLLDTIFDFSAWYGSLHRFLSVFICSFGILANMMHIVILTRHVMKRSTVNRLLAFMACCDIVKMFTYLVYMIRFNLMAVDTIHAEERVRVFSLTWIVFLFLHIMLSIDLHTTSLYLSVCTAFIRYQAIKQLQSKFMQPQIALKLFVAVAASVSLFCIPTFLVHKVQTYDVGGTAYYSVTLPRNDASSCRMFMINLWLTGIVFKAVPCALLVTFTILLLYNLHQNQRKHEKIVSKDAAITRAARSDRTTLLLVLLLFVFIMTEMPQGIIAILNGIYPTEVHHYLYTPLGEVLDLLSLINGNACFILYPCISSQYRESFRMMVARLRQTIDSYSPRPSSRNSSHKTVKYSAVEYKSQTAVVESQRSSPGSTDGPVDL</sequence>
<keyword evidence="9" id="KW-1185">Reference proteome</keyword>
<comment type="caution">
    <text evidence="8">The sequence shown here is derived from an EMBL/GenBank/DDBJ whole genome shotgun (WGS) entry which is preliminary data.</text>
</comment>
<evidence type="ECO:0000259" key="7">
    <source>
        <dbReference type="PROSITE" id="PS50262"/>
    </source>
</evidence>
<dbReference type="AlphaFoldDB" id="A0AAN5CBM0"/>
<accession>A0AAN5CBM0</accession>
<dbReference type="InterPro" id="IPR017452">
    <property type="entry name" value="GPCR_Rhodpsn_7TM"/>
</dbReference>
<feature type="region of interest" description="Disordered" evidence="5">
    <location>
        <begin position="391"/>
        <end position="411"/>
    </location>
</feature>
<dbReference type="Proteomes" id="UP001328107">
    <property type="component" value="Unassembled WGS sequence"/>
</dbReference>
<feature type="transmembrane region" description="Helical" evidence="6">
    <location>
        <begin position="128"/>
        <end position="155"/>
    </location>
</feature>
<keyword evidence="4 6" id="KW-0472">Membrane</keyword>
<feature type="transmembrane region" description="Helical" evidence="6">
    <location>
        <begin position="285"/>
        <end position="306"/>
    </location>
</feature>
<dbReference type="Gene3D" id="1.20.1070.10">
    <property type="entry name" value="Rhodopsin 7-helix transmembrane proteins"/>
    <property type="match status" value="1"/>
</dbReference>
<feature type="transmembrane region" description="Helical" evidence="6">
    <location>
        <begin position="236"/>
        <end position="257"/>
    </location>
</feature>
<dbReference type="GO" id="GO:0008528">
    <property type="term" value="F:G protein-coupled peptide receptor activity"/>
    <property type="evidence" value="ECO:0007669"/>
    <property type="project" value="InterPro"/>
</dbReference>
<evidence type="ECO:0000256" key="6">
    <source>
        <dbReference type="SAM" id="Phobius"/>
    </source>
</evidence>
<evidence type="ECO:0000256" key="5">
    <source>
        <dbReference type="SAM" id="MobiDB-lite"/>
    </source>
</evidence>
<dbReference type="SUPFAM" id="SSF81321">
    <property type="entry name" value="Family A G protein-coupled receptor-like"/>
    <property type="match status" value="1"/>
</dbReference>
<feature type="transmembrane region" description="Helical" evidence="6">
    <location>
        <begin position="326"/>
        <end position="345"/>
    </location>
</feature>